<dbReference type="EMBL" id="WMJZ01000003">
    <property type="protein sequence ID" value="MTH45336.1"/>
    <property type="molecule type" value="Genomic_DNA"/>
</dbReference>
<dbReference type="AlphaFoldDB" id="A0A6L6IIB5"/>
<evidence type="ECO:0000313" key="2">
    <source>
        <dbReference type="EMBL" id="MTH45336.1"/>
    </source>
</evidence>
<sequence>MSHPPKKFKKSLITVFLSGILALLGYFGALNGVFDLYQNIADKFLQKKAEDNLHVIYTGASVKYIESIFGPPVKEEHSEDGRVHEYIYSFKKFYLQLVYDNNNTVILYSVTSRDKNFHPEVPYLRKTLGHKFKDFGNNIDYLQSSYSSKFYQYEEGHYLGNPGNYRNFYLAYNPAGVDYFELHPLPDFSNDSKSPPNKKDLVKFRSNNAPNTFGVGDILGSPEGLELSFGLGIGYYDARDIPDKD</sequence>
<proteinExistence type="predicted"/>
<accession>A0A6L6IIB5</accession>
<dbReference type="NCBIfam" id="NF043066">
    <property type="entry name" value="ETEC_3214_dom"/>
    <property type="match status" value="1"/>
</dbReference>
<evidence type="ECO:0000256" key="1">
    <source>
        <dbReference type="SAM" id="Phobius"/>
    </source>
</evidence>
<gene>
    <name evidence="2" type="ORF">GJV78_03475</name>
</gene>
<dbReference type="InterPro" id="IPR050010">
    <property type="entry name" value="ETEC_3214_dom"/>
</dbReference>
<keyword evidence="3" id="KW-1185">Reference proteome</keyword>
<comment type="caution">
    <text evidence="2">The sequence shown here is derived from an EMBL/GenBank/DDBJ whole genome shotgun (WGS) entry which is preliminary data.</text>
</comment>
<keyword evidence="1" id="KW-1133">Transmembrane helix</keyword>
<feature type="transmembrane region" description="Helical" evidence="1">
    <location>
        <begin position="12"/>
        <end position="34"/>
    </location>
</feature>
<reference evidence="2 3" key="1">
    <citation type="submission" date="2019-11" db="EMBL/GenBank/DDBJ databases">
        <title>Escherichia alba sp. nov. isolated from the gut of plastic-eating superworms Zophobas atratus.</title>
        <authorList>
            <person name="Yang Y."/>
        </authorList>
    </citation>
    <scope>NUCLEOTIDE SEQUENCE [LARGE SCALE GENOMIC DNA]</scope>
    <source>
        <strain evidence="3">BIT-B35</strain>
    </source>
</reference>
<protein>
    <submittedName>
        <fullName evidence="2">Uncharacterized protein</fullName>
    </submittedName>
</protein>
<organism evidence="2 3">
    <name type="scientific">Intestinirhabdus alba</name>
    <dbReference type="NCBI Taxonomy" id="2899544"/>
    <lineage>
        <taxon>Bacteria</taxon>
        <taxon>Pseudomonadati</taxon>
        <taxon>Pseudomonadota</taxon>
        <taxon>Gammaproteobacteria</taxon>
        <taxon>Enterobacterales</taxon>
        <taxon>Enterobacteriaceae</taxon>
        <taxon>Intestinirhabdus</taxon>
    </lineage>
</organism>
<dbReference type="Proteomes" id="UP000477739">
    <property type="component" value="Unassembled WGS sequence"/>
</dbReference>
<keyword evidence="1" id="KW-0812">Transmembrane</keyword>
<evidence type="ECO:0000313" key="3">
    <source>
        <dbReference type="Proteomes" id="UP000477739"/>
    </source>
</evidence>
<name>A0A6L6IIB5_9ENTR</name>
<keyword evidence="1" id="KW-0472">Membrane</keyword>
<dbReference type="RefSeq" id="WP_167519360.1">
    <property type="nucleotide sequence ID" value="NZ_WMJZ01000003.1"/>
</dbReference>